<dbReference type="EMBL" id="CGCB01000007">
    <property type="protein sequence ID" value="CFQ96038.1"/>
    <property type="molecule type" value="Genomic_DNA"/>
</dbReference>
<proteinExistence type="predicted"/>
<dbReference type="InterPro" id="IPR038258">
    <property type="entry name" value="Gp4_sf"/>
</dbReference>
<evidence type="ECO:0000313" key="1">
    <source>
        <dbReference type="EMBL" id="CFQ96038.1"/>
    </source>
</evidence>
<protein>
    <submittedName>
        <fullName evidence="1">P22 tail accessory factor</fullName>
    </submittedName>
</protein>
<name>A0AAI9ENL3_YERFR</name>
<dbReference type="RefSeq" id="WP_057643461.1">
    <property type="nucleotide sequence ID" value="NZ_CABMMF010000007.1"/>
</dbReference>
<dbReference type="Gene3D" id="1.10.3230.20">
    <property type="entry name" value="P22 tail accessory factor (Gp4)"/>
    <property type="match status" value="1"/>
</dbReference>
<dbReference type="Pfam" id="PF11650">
    <property type="entry name" value="P22_Tail-4"/>
    <property type="match status" value="1"/>
</dbReference>
<dbReference type="InterPro" id="IPR020362">
    <property type="entry name" value="Tail_accessory_Gp4"/>
</dbReference>
<reference evidence="1 2" key="1">
    <citation type="submission" date="2015-03" db="EMBL/GenBank/DDBJ databases">
        <authorList>
            <consortium name="Pathogen Informatics"/>
            <person name="Murphy D."/>
        </authorList>
    </citation>
    <scope>NUCLEOTIDE SEQUENCE [LARGE SCALE GENOMIC DNA]</scope>
    <source>
        <strain evidence="1 2">3400/83</strain>
    </source>
</reference>
<organism evidence="1 2">
    <name type="scientific">Yersinia frederiksenii</name>
    <dbReference type="NCBI Taxonomy" id="29484"/>
    <lineage>
        <taxon>Bacteria</taxon>
        <taxon>Pseudomonadati</taxon>
        <taxon>Pseudomonadota</taxon>
        <taxon>Gammaproteobacteria</taxon>
        <taxon>Enterobacterales</taxon>
        <taxon>Yersiniaceae</taxon>
        <taxon>Yersinia</taxon>
    </lineage>
</organism>
<dbReference type="Proteomes" id="UP000046784">
    <property type="component" value="Unassembled WGS sequence"/>
</dbReference>
<dbReference type="AlphaFoldDB" id="A0AAI9ENL3"/>
<accession>A0AAI9ENL3</accession>
<comment type="caution">
    <text evidence="1">The sequence shown here is derived from an EMBL/GenBank/DDBJ whole genome shotgun (WGS) entry which is preliminary data.</text>
</comment>
<sequence>MNLTTKGDLVNNALRKGTVASNATLTDVEPQSVADGLLDLEMMMAEWLITPDLGIDVGYIFSEDGVEVAPEDPHGLPAYALNAVILNLALRILPDYAIEGSPSLVTKARFGKETLVKSMFKQRTPKLRYRNRVPIGSGNRYPNWIGVHFFHNKEEDNADDTTPSS</sequence>
<evidence type="ECO:0000313" key="2">
    <source>
        <dbReference type="Proteomes" id="UP000046784"/>
    </source>
</evidence>
<gene>
    <name evidence="1" type="ORF">ERS008524_01468</name>
</gene>